<proteinExistence type="predicted"/>
<evidence type="ECO:0000256" key="6">
    <source>
        <dbReference type="ARBA" id="ARBA00022989"/>
    </source>
</evidence>
<keyword evidence="7 8" id="KW-0472">Membrane</keyword>
<feature type="transmembrane region" description="Helical" evidence="8">
    <location>
        <begin position="143"/>
        <end position="166"/>
    </location>
</feature>
<evidence type="ECO:0000256" key="8">
    <source>
        <dbReference type="SAM" id="Phobius"/>
    </source>
</evidence>
<dbReference type="SMART" id="SM00382">
    <property type="entry name" value="AAA"/>
    <property type="match status" value="1"/>
</dbReference>
<evidence type="ECO:0000259" key="9">
    <source>
        <dbReference type="PROSITE" id="PS50893"/>
    </source>
</evidence>
<dbReference type="RefSeq" id="WP_257531879.1">
    <property type="nucleotide sequence ID" value="NZ_JANKAS010000010.1"/>
</dbReference>
<keyword evidence="3 8" id="KW-0812">Transmembrane</keyword>
<dbReference type="PROSITE" id="PS50893">
    <property type="entry name" value="ABC_TRANSPORTER_2"/>
    <property type="match status" value="1"/>
</dbReference>
<comment type="subcellular location">
    <subcellularLocation>
        <location evidence="1">Cell membrane</location>
        <topology evidence="1">Multi-pass membrane protein</topology>
    </subcellularLocation>
</comment>
<dbReference type="Gene3D" id="1.20.1560.10">
    <property type="entry name" value="ABC transporter type 1, transmembrane domain"/>
    <property type="match status" value="1"/>
</dbReference>
<organism evidence="11 12">
    <name type="scientific">Irregularibacter muris</name>
    <dbReference type="NCBI Taxonomy" id="1796619"/>
    <lineage>
        <taxon>Bacteria</taxon>
        <taxon>Bacillati</taxon>
        <taxon>Bacillota</taxon>
        <taxon>Clostridia</taxon>
        <taxon>Eubacteriales</taxon>
        <taxon>Eubacteriaceae</taxon>
        <taxon>Irregularibacter</taxon>
    </lineage>
</organism>
<evidence type="ECO:0000256" key="2">
    <source>
        <dbReference type="ARBA" id="ARBA00022448"/>
    </source>
</evidence>
<dbReference type="CDD" id="cd03254">
    <property type="entry name" value="ABCC_Glucan_exporter_like"/>
    <property type="match status" value="1"/>
</dbReference>
<reference evidence="11" key="1">
    <citation type="submission" date="2022-07" db="EMBL/GenBank/DDBJ databases">
        <title>Enhanced cultured diversity of the mouse gut microbiota enables custom-made synthetic communities.</title>
        <authorList>
            <person name="Afrizal A."/>
        </authorList>
    </citation>
    <scope>NUCLEOTIDE SEQUENCE</scope>
    <source>
        <strain evidence="11">DSM 28593</strain>
    </source>
</reference>
<dbReference type="InterPro" id="IPR011527">
    <property type="entry name" value="ABC1_TM_dom"/>
</dbReference>
<dbReference type="InterPro" id="IPR036640">
    <property type="entry name" value="ABC1_TM_sf"/>
</dbReference>
<dbReference type="PROSITE" id="PS50929">
    <property type="entry name" value="ABC_TM1F"/>
    <property type="match status" value="1"/>
</dbReference>
<dbReference type="PANTHER" id="PTHR43394">
    <property type="entry name" value="ATP-DEPENDENT PERMEASE MDL1, MITOCHONDRIAL"/>
    <property type="match status" value="1"/>
</dbReference>
<keyword evidence="5 11" id="KW-0067">ATP-binding</keyword>
<dbReference type="SUPFAM" id="SSF90123">
    <property type="entry name" value="ABC transporter transmembrane region"/>
    <property type="match status" value="1"/>
</dbReference>
<dbReference type="CDD" id="cd18540">
    <property type="entry name" value="ABC_6TM_exporter_like"/>
    <property type="match status" value="1"/>
</dbReference>
<feature type="domain" description="ABC transmembrane type-1" evidence="10">
    <location>
        <begin position="34"/>
        <end position="315"/>
    </location>
</feature>
<dbReference type="Pfam" id="PF00005">
    <property type="entry name" value="ABC_tran"/>
    <property type="match status" value="1"/>
</dbReference>
<dbReference type="GO" id="GO:0005524">
    <property type="term" value="F:ATP binding"/>
    <property type="evidence" value="ECO:0007669"/>
    <property type="project" value="UniProtKB-KW"/>
</dbReference>
<accession>A0AAE3HG02</accession>
<feature type="transmembrane region" description="Helical" evidence="8">
    <location>
        <begin position="72"/>
        <end position="93"/>
    </location>
</feature>
<keyword evidence="4" id="KW-0547">Nucleotide-binding</keyword>
<dbReference type="AlphaFoldDB" id="A0AAE3HG02"/>
<evidence type="ECO:0000256" key="1">
    <source>
        <dbReference type="ARBA" id="ARBA00004651"/>
    </source>
</evidence>
<sequence>MNAFEEQEYTKKLDLQLWKKLLQYTKPYKKYMMILGFVMIIVGGIDAIFPLMTKMAIDQFVVPKTVEGLPLFGIKYALLVLIQCISIGIFILMAGKVETKLCYDIRERGFRRLQELSFSYYDTTPIGWMMARMTSDIQRLADSIAWGLVDLVWGFTMMGAVAGVMLFLNWKLALIVLSVIPVLVVISVFFQNKILQASRKVRKTNSRITGAFNEGIMGAKTTKTLVLEESNLEEFKGLTTKMYHSSVKVAIFSSIYLPIVMTLGSVGTALAISFGGKGIMLQTIGYGTLVAFISYTVQFFEPIRELARIFAEFQSAQASAERVLSMIETQPDIQDEEEILKIYGDIFEPKKENWPNMKGDISFENVSFSYKEGEKVLENFNLDIKAGEKVAFVGETGSGKSTIINLACRFYQPNAGRILVDGVDYRERSQLWLQANLGYVLQTPHLFSGTLMENIRYGALEATDQEVIEAAKLVNAHSFIMKMEKQYHSEVGEGGSRLSMGEKQLISFARAILASPKIFVLDEATSSIDTETEKMIQQAIDKVLEGRTSFIIAHRLSTIRSADRIIVLKKGEIVEEGNHEELLNKGGYYYRLYTNQFKDS</sequence>
<feature type="transmembrane region" description="Helical" evidence="8">
    <location>
        <begin position="172"/>
        <end position="190"/>
    </location>
</feature>
<dbReference type="InterPro" id="IPR039421">
    <property type="entry name" value="Type_1_exporter"/>
</dbReference>
<evidence type="ECO:0000256" key="7">
    <source>
        <dbReference type="ARBA" id="ARBA00023136"/>
    </source>
</evidence>
<dbReference type="Proteomes" id="UP001205748">
    <property type="component" value="Unassembled WGS sequence"/>
</dbReference>
<keyword evidence="12" id="KW-1185">Reference proteome</keyword>
<dbReference type="Pfam" id="PF00664">
    <property type="entry name" value="ABC_membrane"/>
    <property type="match status" value="1"/>
</dbReference>
<protein>
    <submittedName>
        <fullName evidence="11">ABC transporter ATP-binding protein/permease</fullName>
    </submittedName>
</protein>
<dbReference type="GO" id="GO:0005886">
    <property type="term" value="C:plasma membrane"/>
    <property type="evidence" value="ECO:0007669"/>
    <property type="project" value="UniProtKB-SubCell"/>
</dbReference>
<dbReference type="InterPro" id="IPR027417">
    <property type="entry name" value="P-loop_NTPase"/>
</dbReference>
<evidence type="ECO:0000256" key="3">
    <source>
        <dbReference type="ARBA" id="ARBA00022692"/>
    </source>
</evidence>
<dbReference type="SUPFAM" id="SSF52540">
    <property type="entry name" value="P-loop containing nucleoside triphosphate hydrolases"/>
    <property type="match status" value="1"/>
</dbReference>
<comment type="caution">
    <text evidence="11">The sequence shown here is derived from an EMBL/GenBank/DDBJ whole genome shotgun (WGS) entry which is preliminary data.</text>
</comment>
<dbReference type="PANTHER" id="PTHR43394:SF1">
    <property type="entry name" value="ATP-BINDING CASSETTE SUB-FAMILY B MEMBER 10, MITOCHONDRIAL"/>
    <property type="match status" value="1"/>
</dbReference>
<dbReference type="InterPro" id="IPR003593">
    <property type="entry name" value="AAA+_ATPase"/>
</dbReference>
<evidence type="ECO:0000259" key="10">
    <source>
        <dbReference type="PROSITE" id="PS50929"/>
    </source>
</evidence>
<dbReference type="GO" id="GO:0016887">
    <property type="term" value="F:ATP hydrolysis activity"/>
    <property type="evidence" value="ECO:0007669"/>
    <property type="project" value="InterPro"/>
</dbReference>
<name>A0AAE3HG02_9FIRM</name>
<keyword evidence="6 8" id="KW-1133">Transmembrane helix</keyword>
<evidence type="ECO:0000313" key="11">
    <source>
        <dbReference type="EMBL" id="MCR1899471.1"/>
    </source>
</evidence>
<dbReference type="Gene3D" id="3.40.50.300">
    <property type="entry name" value="P-loop containing nucleotide triphosphate hydrolases"/>
    <property type="match status" value="1"/>
</dbReference>
<evidence type="ECO:0000256" key="4">
    <source>
        <dbReference type="ARBA" id="ARBA00022741"/>
    </source>
</evidence>
<dbReference type="GO" id="GO:0015421">
    <property type="term" value="F:ABC-type oligopeptide transporter activity"/>
    <property type="evidence" value="ECO:0007669"/>
    <property type="project" value="TreeGrafter"/>
</dbReference>
<dbReference type="InterPro" id="IPR003439">
    <property type="entry name" value="ABC_transporter-like_ATP-bd"/>
</dbReference>
<feature type="transmembrane region" description="Helical" evidence="8">
    <location>
        <begin position="249"/>
        <end position="273"/>
    </location>
</feature>
<evidence type="ECO:0000313" key="12">
    <source>
        <dbReference type="Proteomes" id="UP001205748"/>
    </source>
</evidence>
<dbReference type="EMBL" id="JANKAS010000010">
    <property type="protein sequence ID" value="MCR1899471.1"/>
    <property type="molecule type" value="Genomic_DNA"/>
</dbReference>
<dbReference type="FunFam" id="3.40.50.300:FF:000287">
    <property type="entry name" value="Multidrug ABC transporter ATP-binding protein"/>
    <property type="match status" value="1"/>
</dbReference>
<keyword evidence="2" id="KW-0813">Transport</keyword>
<feature type="domain" description="ABC transporter" evidence="9">
    <location>
        <begin position="361"/>
        <end position="595"/>
    </location>
</feature>
<evidence type="ECO:0000256" key="5">
    <source>
        <dbReference type="ARBA" id="ARBA00022840"/>
    </source>
</evidence>
<gene>
    <name evidence="11" type="ORF">NSA47_10790</name>
</gene>
<feature type="transmembrane region" description="Helical" evidence="8">
    <location>
        <begin position="31"/>
        <end position="52"/>
    </location>
</feature>